<feature type="compositionally biased region" description="Basic residues" evidence="1">
    <location>
        <begin position="1"/>
        <end position="11"/>
    </location>
</feature>
<feature type="region of interest" description="Disordered" evidence="1">
    <location>
        <begin position="140"/>
        <end position="204"/>
    </location>
</feature>
<protein>
    <recommendedName>
        <fullName evidence="5">Transmembrane protein</fullName>
    </recommendedName>
</protein>
<accession>A0A8H5LGV6</accession>
<proteinExistence type="predicted"/>
<feature type="compositionally biased region" description="Acidic residues" evidence="1">
    <location>
        <begin position="172"/>
        <end position="181"/>
    </location>
</feature>
<organism evidence="3 4">
    <name type="scientific">Collybiopsis confluens</name>
    <dbReference type="NCBI Taxonomy" id="2823264"/>
    <lineage>
        <taxon>Eukaryota</taxon>
        <taxon>Fungi</taxon>
        <taxon>Dikarya</taxon>
        <taxon>Basidiomycota</taxon>
        <taxon>Agaricomycotina</taxon>
        <taxon>Agaricomycetes</taxon>
        <taxon>Agaricomycetidae</taxon>
        <taxon>Agaricales</taxon>
        <taxon>Marasmiineae</taxon>
        <taxon>Omphalotaceae</taxon>
        <taxon>Collybiopsis</taxon>
    </lineage>
</organism>
<keyword evidence="2" id="KW-1133">Transmembrane helix</keyword>
<dbReference type="AlphaFoldDB" id="A0A8H5LGV6"/>
<gene>
    <name evidence="3" type="ORF">D9757_012847</name>
</gene>
<keyword evidence="4" id="KW-1185">Reference proteome</keyword>
<keyword evidence="2" id="KW-0812">Transmembrane</keyword>
<feature type="compositionally biased region" description="Polar residues" evidence="1">
    <location>
        <begin position="86"/>
        <end position="98"/>
    </location>
</feature>
<evidence type="ECO:0008006" key="5">
    <source>
        <dbReference type="Google" id="ProtNLM"/>
    </source>
</evidence>
<evidence type="ECO:0000313" key="3">
    <source>
        <dbReference type="EMBL" id="KAF5356648.1"/>
    </source>
</evidence>
<dbReference type="EMBL" id="JAACJN010000243">
    <property type="protein sequence ID" value="KAF5356648.1"/>
    <property type="molecule type" value="Genomic_DNA"/>
</dbReference>
<reference evidence="3 4" key="1">
    <citation type="journal article" date="2020" name="ISME J.">
        <title>Uncovering the hidden diversity of litter-decomposition mechanisms in mushroom-forming fungi.</title>
        <authorList>
            <person name="Floudas D."/>
            <person name="Bentzer J."/>
            <person name="Ahren D."/>
            <person name="Johansson T."/>
            <person name="Persson P."/>
            <person name="Tunlid A."/>
        </authorList>
    </citation>
    <scope>NUCLEOTIDE SEQUENCE [LARGE SCALE GENOMIC DNA]</scope>
    <source>
        <strain evidence="3 4">CBS 406.79</strain>
    </source>
</reference>
<evidence type="ECO:0000256" key="2">
    <source>
        <dbReference type="SAM" id="Phobius"/>
    </source>
</evidence>
<feature type="transmembrane region" description="Helical" evidence="2">
    <location>
        <begin position="571"/>
        <end position="592"/>
    </location>
</feature>
<feature type="compositionally biased region" description="Low complexity" evidence="1">
    <location>
        <begin position="52"/>
        <end position="63"/>
    </location>
</feature>
<dbReference type="Proteomes" id="UP000518752">
    <property type="component" value="Unassembled WGS sequence"/>
</dbReference>
<sequence>MPPRSKAKKNNKPNNVVVAQSGSESEANNHPLEGTALGSEPGNGGGRRRGRPPGQKRTTTPTGAASVDQPAKTLQPKTRAKRLGTGVTTKETLKANQQQEKEDRYQHNLQQQATLEHQADIAKATERLTTVLRLTDISEREEEEHFVPPIGSKKSTALSEGEEFDFGGIDEISSEDSADEETGSKVPEPSPTKKRSKPAKGVTRAAVDQLKKSMAEVNPIPTEEAHPYVPDKSRKNGLVPDWKARIKDSGALVSDASSLNSGGLNDEDIFATRPTEEEFNPVLPLKNNLVQVVAAPAPASKKIRLAFPAVASKNFTQAPAALSADCTGPATPAIVIGDDSEIPAWAAAKWASQVLPSLYHRLVSSDSPFLDFSVDGKLVQNIQTVLDAVYPGHAWTVRLGDPIFRKAHQRVIEYRGKAGKLTLDAVDKFFANMERNTPVDIANYVRWALPNGPALFGKPIPEAHQSPDDPLYLPPEDIFESKFILVSLASFLKPLRQSVFGDRLGHPVGGLALIAAGRGASAPPSFKGISFHYDFRRTNTIPLPPSFLFPHLHPHPRAPGTVLPSTSSAPMFSFAFFPVLAYSALLAVFGFISVRIAKWRQWTLARPTAALALEGEEDDDGVELLPTNTSTLSSHFKNLPIPPPLPSSPVPVHHARTRSFSNDQPGQPPLCPLQSTTKFAQDEYDESLGASYAILNFSTQPLSVSGQLLALP</sequence>
<feature type="region of interest" description="Disordered" evidence="1">
    <location>
        <begin position="1"/>
        <end position="108"/>
    </location>
</feature>
<comment type="caution">
    <text evidence="3">The sequence shown here is derived from an EMBL/GenBank/DDBJ whole genome shotgun (WGS) entry which is preliminary data.</text>
</comment>
<dbReference type="OrthoDB" id="3190308at2759"/>
<name>A0A8H5LGV6_9AGAR</name>
<feature type="region of interest" description="Disordered" evidence="1">
    <location>
        <begin position="650"/>
        <end position="669"/>
    </location>
</feature>
<evidence type="ECO:0000256" key="1">
    <source>
        <dbReference type="SAM" id="MobiDB-lite"/>
    </source>
</evidence>
<keyword evidence="2" id="KW-0472">Membrane</keyword>
<evidence type="ECO:0000313" key="4">
    <source>
        <dbReference type="Proteomes" id="UP000518752"/>
    </source>
</evidence>